<reference evidence="4" key="1">
    <citation type="journal article" date="2019" name="Int. J. Syst. Evol. Microbiol.">
        <title>The Global Catalogue of Microorganisms (GCM) 10K type strain sequencing project: providing services to taxonomists for standard genome sequencing and annotation.</title>
        <authorList>
            <consortium name="The Broad Institute Genomics Platform"/>
            <consortium name="The Broad Institute Genome Sequencing Center for Infectious Disease"/>
            <person name="Wu L."/>
            <person name="Ma J."/>
        </authorList>
    </citation>
    <scope>NUCLEOTIDE SEQUENCE [LARGE SCALE GENOMIC DNA]</scope>
    <source>
        <strain evidence="4">CGMCC 4.7304</strain>
    </source>
</reference>
<dbReference type="PANTHER" id="PTHR33221:SF4">
    <property type="entry name" value="HTH-TYPE TRANSCRIPTIONAL REPRESSOR NSRR"/>
    <property type="match status" value="1"/>
</dbReference>
<dbReference type="NCBIfam" id="TIGR00738">
    <property type="entry name" value="rrf2_super"/>
    <property type="match status" value="1"/>
</dbReference>
<dbReference type="InterPro" id="IPR036388">
    <property type="entry name" value="WH-like_DNA-bd_sf"/>
</dbReference>
<evidence type="ECO:0000313" key="3">
    <source>
        <dbReference type="EMBL" id="MFC5719245.1"/>
    </source>
</evidence>
<dbReference type="RefSeq" id="WP_390314276.1">
    <property type="nucleotide sequence ID" value="NZ_JBHSPB010000002.1"/>
</dbReference>
<accession>A0ABW0YXX8</accession>
<dbReference type="Gene3D" id="1.10.10.10">
    <property type="entry name" value="Winged helix-like DNA-binding domain superfamily/Winged helix DNA-binding domain"/>
    <property type="match status" value="1"/>
</dbReference>
<dbReference type="EMBL" id="JBHSPB010000002">
    <property type="protein sequence ID" value="MFC5719245.1"/>
    <property type="molecule type" value="Genomic_DNA"/>
</dbReference>
<dbReference type="PROSITE" id="PS51197">
    <property type="entry name" value="HTH_RRF2_2"/>
    <property type="match status" value="1"/>
</dbReference>
<proteinExistence type="predicted"/>
<sequence>MRLTKSTDIALRIAMRLAVTETSSGGAAPTTREVAEAVGVPYTHAAKVVSRLQHLGVVEARRGRGGGLALTTAGRTGSIGRLVRELEGTGDVVGCEDDPPCPLRGACRLRGVLRQAQEAFYATLDPVTVEDLVGRPTGPLLLSLSPTPGPGS</sequence>
<dbReference type="Pfam" id="PF02082">
    <property type="entry name" value="Rrf2"/>
    <property type="match status" value="1"/>
</dbReference>
<protein>
    <submittedName>
        <fullName evidence="3">RrF2 family transcriptional regulator</fullName>
    </submittedName>
</protein>
<dbReference type="InterPro" id="IPR000944">
    <property type="entry name" value="Tscrpt_reg_Rrf2"/>
</dbReference>
<evidence type="ECO:0000313" key="4">
    <source>
        <dbReference type="Proteomes" id="UP001596083"/>
    </source>
</evidence>
<evidence type="ECO:0000256" key="2">
    <source>
        <dbReference type="ARBA" id="ARBA00034078"/>
    </source>
</evidence>
<dbReference type="SUPFAM" id="SSF46785">
    <property type="entry name" value="Winged helix' DNA-binding domain"/>
    <property type="match status" value="1"/>
</dbReference>
<gene>
    <name evidence="3" type="ORF">ACFP1Z_03475</name>
</gene>
<comment type="cofactor">
    <cofactor evidence="2">
        <name>[2Fe-2S] cluster</name>
        <dbReference type="ChEBI" id="CHEBI:190135"/>
    </cofactor>
</comment>
<dbReference type="InterPro" id="IPR036390">
    <property type="entry name" value="WH_DNA-bd_sf"/>
</dbReference>
<comment type="caution">
    <text evidence="3">The sequence shown here is derived from an EMBL/GenBank/DDBJ whole genome shotgun (WGS) entry which is preliminary data.</text>
</comment>
<dbReference type="Proteomes" id="UP001596083">
    <property type="component" value="Unassembled WGS sequence"/>
</dbReference>
<keyword evidence="4" id="KW-1185">Reference proteome</keyword>
<name>A0ABW0YXX8_9ACTN</name>
<organism evidence="3 4">
    <name type="scientific">Streptomyces gamaensis</name>
    <dbReference type="NCBI Taxonomy" id="1763542"/>
    <lineage>
        <taxon>Bacteria</taxon>
        <taxon>Bacillati</taxon>
        <taxon>Actinomycetota</taxon>
        <taxon>Actinomycetes</taxon>
        <taxon>Kitasatosporales</taxon>
        <taxon>Streptomycetaceae</taxon>
        <taxon>Streptomyces</taxon>
    </lineage>
</organism>
<dbReference type="PANTHER" id="PTHR33221">
    <property type="entry name" value="WINGED HELIX-TURN-HELIX TRANSCRIPTIONAL REGULATOR, RRF2 FAMILY"/>
    <property type="match status" value="1"/>
</dbReference>
<evidence type="ECO:0000256" key="1">
    <source>
        <dbReference type="ARBA" id="ARBA00023125"/>
    </source>
</evidence>
<keyword evidence="1" id="KW-0238">DNA-binding</keyword>